<accession>A0A0U1HQK6</accession>
<dbReference type="SUPFAM" id="SSF53474">
    <property type="entry name" value="alpha/beta-Hydrolases"/>
    <property type="match status" value="1"/>
</dbReference>
<sequence length="541" mass="59920">MAETSEKIIVPPAYDENGRLYYPLIPAASIKDQIAVCYKVPDRAIPVIFLPGVMGSNLKTKDNSDSDKLWRLDSGGSAAGWLFKGANKRKKLLDPTTVVVDPAGRVDDDLAEPGFASRRERGWGQAGYISYGEFLPWLQSSLNDFDNITGTVKTGDRAKLIDANLSLEMGNTLLTREEVGLSYQYLFPVHVMGYNWLDSVESSANALLTEINSIISEYNSKNIKCEKVILVTHSMGGLVARYCSELTGGKSKILGVVHGVLPAIGAPSAYRRMKSGMEYDGLLGRLTAEVAGGNAAEMTAVLSQSPGPLQLLPGNEYGKGWLKIKDGKQTYSLPENDPYTDIYTVRGKWWSLCEENLINPSNITLNKRQLDNDWNNYIKLIENKVMPVIEDLKGRYHHNTHAFYGNKTPTLAELIWKGETSFLDEAMTLGRSRSPKDGQAIADPLHQQIHTERTVATPLQGSGWKKGIYQQYTIQPPIDFGDGTVPVRSAQIPDRHLKSRVSLPVAHEPAYKNLAAQKYTLWAIVKIAQKIKETTLRYADA</sequence>
<dbReference type="AlphaFoldDB" id="A0A0U1HQK6"/>
<dbReference type="OrthoDB" id="9814331at2"/>
<name>A0A0U1HQK6_YERRO</name>
<evidence type="ECO:0000313" key="3">
    <source>
        <dbReference type="Proteomes" id="UP000042054"/>
    </source>
</evidence>
<dbReference type="Gene3D" id="3.40.50.1820">
    <property type="entry name" value="alpha/beta hydrolase"/>
    <property type="match status" value="1"/>
</dbReference>
<dbReference type="PANTHER" id="PTHR11440">
    <property type="entry name" value="LECITHIN-CHOLESTEROL ACYLTRANSFERASE-RELATED"/>
    <property type="match status" value="1"/>
</dbReference>
<organism evidence="2 3">
    <name type="scientific">Yersinia rohdei</name>
    <dbReference type="NCBI Taxonomy" id="29485"/>
    <lineage>
        <taxon>Bacteria</taxon>
        <taxon>Pseudomonadati</taxon>
        <taxon>Pseudomonadota</taxon>
        <taxon>Gammaproteobacteria</taxon>
        <taxon>Enterobacterales</taxon>
        <taxon>Yersiniaceae</taxon>
        <taxon>Yersinia</taxon>
    </lineage>
</organism>
<dbReference type="EMBL" id="CTKE01000005">
    <property type="protein sequence ID" value="CQI88823.1"/>
    <property type="molecule type" value="Genomic_DNA"/>
</dbReference>
<dbReference type="InterPro" id="IPR012908">
    <property type="entry name" value="PGAP1-ab_dom-like"/>
</dbReference>
<dbReference type="Pfam" id="PF07819">
    <property type="entry name" value="PGAP1"/>
    <property type="match status" value="1"/>
</dbReference>
<evidence type="ECO:0000259" key="1">
    <source>
        <dbReference type="Pfam" id="PF07819"/>
    </source>
</evidence>
<dbReference type="GO" id="GO:0016788">
    <property type="term" value="F:hydrolase activity, acting on ester bonds"/>
    <property type="evidence" value="ECO:0007669"/>
    <property type="project" value="InterPro"/>
</dbReference>
<proteinExistence type="predicted"/>
<dbReference type="RefSeq" id="WP_050534719.1">
    <property type="nucleotide sequence ID" value="NZ_CTKE01000005.1"/>
</dbReference>
<evidence type="ECO:0000313" key="2">
    <source>
        <dbReference type="EMBL" id="CQI88823.1"/>
    </source>
</evidence>
<dbReference type="InterPro" id="IPR029058">
    <property type="entry name" value="AB_hydrolase_fold"/>
</dbReference>
<reference evidence="3" key="1">
    <citation type="submission" date="2015-03" db="EMBL/GenBank/DDBJ databases">
        <authorList>
            <consortium name="Pathogen Informatics"/>
            <person name="Murphy D."/>
        </authorList>
    </citation>
    <scope>NUCLEOTIDE SEQUENCE [LARGE SCALE GENOMIC DNA]</scope>
    <source>
        <strain evidence="3">68/02</strain>
    </source>
</reference>
<dbReference type="Proteomes" id="UP000042054">
    <property type="component" value="Unassembled WGS sequence"/>
</dbReference>
<gene>
    <name evidence="2" type="ORF">ERS008555_01173</name>
</gene>
<protein>
    <submittedName>
        <fullName evidence="2">PGAP1-like protein</fullName>
    </submittedName>
</protein>
<feature type="domain" description="GPI inositol-deacylase PGAP1-like alpha/beta" evidence="1">
    <location>
        <begin position="201"/>
        <end position="246"/>
    </location>
</feature>